<dbReference type="EMBL" id="GG749434">
    <property type="protein sequence ID" value="KMW67811.1"/>
    <property type="molecule type" value="Genomic_DNA"/>
</dbReference>
<gene>
    <name evidence="1" type="ORF">BDDG_12344</name>
</gene>
<dbReference type="OrthoDB" id="10523015at2759"/>
<evidence type="ECO:0000313" key="1">
    <source>
        <dbReference type="EMBL" id="KMW67811.1"/>
    </source>
</evidence>
<name>A0A0J9EP39_AJEDA</name>
<dbReference type="AlphaFoldDB" id="A0A0J9EP39"/>
<protein>
    <submittedName>
        <fullName evidence="1">Uncharacterized protein</fullName>
    </submittedName>
</protein>
<dbReference type="Proteomes" id="UP000007802">
    <property type="component" value="Unassembled WGS sequence"/>
</dbReference>
<organism evidence="1">
    <name type="scientific">Ajellomyces dermatitidis (strain ATCC 18188 / CBS 674.68)</name>
    <name type="common">Blastomyces dermatitidis</name>
    <dbReference type="NCBI Taxonomy" id="653446"/>
    <lineage>
        <taxon>Eukaryota</taxon>
        <taxon>Fungi</taxon>
        <taxon>Dikarya</taxon>
        <taxon>Ascomycota</taxon>
        <taxon>Pezizomycotina</taxon>
        <taxon>Eurotiomycetes</taxon>
        <taxon>Eurotiomycetidae</taxon>
        <taxon>Onygenales</taxon>
        <taxon>Ajellomycetaceae</taxon>
        <taxon>Blastomyces</taxon>
    </lineage>
</organism>
<proteinExistence type="predicted"/>
<accession>A0A0J9EP39</accession>
<sequence length="78" mass="9158">MISFEKCDKSRHQIGNETIKKSDSGPRHGHTIRDNSVELLDIKDVKFEYLHCENTSLQRKLNHVLYLLEMAVEFIKDD</sequence>
<reference evidence="1" key="1">
    <citation type="submission" date="2010-03" db="EMBL/GenBank/DDBJ databases">
        <title>Annotation of Blastomyces dermatitidis strain ATCC 18188.</title>
        <authorList>
            <consortium name="The Broad Institute Genome Sequencing Platform"/>
            <consortium name="Broad Institute Genome Sequencing Center for Infectious Disease."/>
            <person name="Cuomo C."/>
            <person name="Klein B."/>
            <person name="Sullivan T."/>
            <person name="Heitman J."/>
            <person name="Young S."/>
            <person name="Zeng Q."/>
            <person name="Gargeya S."/>
            <person name="Alvarado L."/>
            <person name="Berlin A.M."/>
            <person name="Chapman S.B."/>
            <person name="Chen Z."/>
            <person name="Freedman E."/>
            <person name="Gellesch M."/>
            <person name="Goldberg J."/>
            <person name="Griggs A."/>
            <person name="Gujja S."/>
            <person name="Heilman E."/>
            <person name="Heiman D."/>
            <person name="Howarth C."/>
            <person name="Mehta T."/>
            <person name="Neiman D."/>
            <person name="Pearson M."/>
            <person name="Roberts A."/>
            <person name="Saif S."/>
            <person name="Shea T."/>
            <person name="Shenoy N."/>
            <person name="Sisk P."/>
            <person name="Stolte C."/>
            <person name="Sykes S."/>
            <person name="White J."/>
            <person name="Yandava C."/>
            <person name="Haas B."/>
            <person name="Nusbaum C."/>
            <person name="Birren B."/>
        </authorList>
    </citation>
    <scope>NUCLEOTIDE SEQUENCE</scope>
    <source>
        <strain evidence="1">ATCC 18188</strain>
    </source>
</reference>